<comment type="cofactor">
    <cofactor evidence="2">
        <name>pyridoxal 5'-phosphate</name>
        <dbReference type="ChEBI" id="CHEBI:597326"/>
    </cofactor>
</comment>
<evidence type="ECO:0000256" key="4">
    <source>
        <dbReference type="ARBA" id="ARBA00013089"/>
    </source>
</evidence>
<dbReference type="HAMAP" id="MF_01201">
    <property type="entry name" value="Ala_racemase"/>
    <property type="match status" value="1"/>
</dbReference>
<dbReference type="GO" id="GO:0005829">
    <property type="term" value="C:cytosol"/>
    <property type="evidence" value="ECO:0007669"/>
    <property type="project" value="TreeGrafter"/>
</dbReference>
<dbReference type="NCBIfam" id="TIGR00492">
    <property type="entry name" value="alr"/>
    <property type="match status" value="1"/>
</dbReference>
<dbReference type="EMBL" id="FPHR01000014">
    <property type="protein sequence ID" value="SFV76993.1"/>
    <property type="molecule type" value="Genomic_DNA"/>
</dbReference>
<dbReference type="GO" id="GO:0030170">
    <property type="term" value="F:pyridoxal phosphate binding"/>
    <property type="evidence" value="ECO:0007669"/>
    <property type="project" value="TreeGrafter"/>
</dbReference>
<accession>A0A1W1D8M8</accession>
<evidence type="ECO:0000256" key="5">
    <source>
        <dbReference type="ARBA" id="ARBA00022898"/>
    </source>
</evidence>
<dbReference type="EC" id="5.1.1.1" evidence="4"/>
<comment type="pathway">
    <text evidence="7">Amino-acid biosynthesis; D-alanine biosynthesis; D-alanine from L-alanine: step 1/1.</text>
</comment>
<reference evidence="9" key="1">
    <citation type="submission" date="2016-10" db="EMBL/GenBank/DDBJ databases">
        <authorList>
            <person name="de Groot N.N."/>
        </authorList>
    </citation>
    <scope>NUCLEOTIDE SEQUENCE</scope>
</reference>
<dbReference type="InterPro" id="IPR001608">
    <property type="entry name" value="Ala_racemase_N"/>
</dbReference>
<dbReference type="SUPFAM" id="SSF51419">
    <property type="entry name" value="PLP-binding barrel"/>
    <property type="match status" value="1"/>
</dbReference>
<comment type="catalytic activity">
    <reaction evidence="1">
        <text>L-alanine = D-alanine</text>
        <dbReference type="Rhea" id="RHEA:20249"/>
        <dbReference type="ChEBI" id="CHEBI:57416"/>
        <dbReference type="ChEBI" id="CHEBI:57972"/>
        <dbReference type="EC" id="5.1.1.1"/>
    </reaction>
</comment>
<evidence type="ECO:0000259" key="8">
    <source>
        <dbReference type="SMART" id="SM01005"/>
    </source>
</evidence>
<dbReference type="InterPro" id="IPR011079">
    <property type="entry name" value="Ala_racemase_C"/>
</dbReference>
<evidence type="ECO:0000256" key="7">
    <source>
        <dbReference type="ARBA" id="ARBA00037912"/>
    </source>
</evidence>
<dbReference type="SMART" id="SM01005">
    <property type="entry name" value="Ala_racemase_C"/>
    <property type="match status" value="1"/>
</dbReference>
<dbReference type="SUPFAM" id="SSF50621">
    <property type="entry name" value="Alanine racemase C-terminal domain-like"/>
    <property type="match status" value="1"/>
</dbReference>
<name>A0A1W1D8M8_9ZZZZ</name>
<dbReference type="GO" id="GO:0008784">
    <property type="term" value="F:alanine racemase activity"/>
    <property type="evidence" value="ECO:0007669"/>
    <property type="project" value="UniProtKB-EC"/>
</dbReference>
<proteinExistence type="inferred from homology"/>
<keyword evidence="6 9" id="KW-0413">Isomerase</keyword>
<organism evidence="9">
    <name type="scientific">hydrothermal vent metagenome</name>
    <dbReference type="NCBI Taxonomy" id="652676"/>
    <lineage>
        <taxon>unclassified sequences</taxon>
        <taxon>metagenomes</taxon>
        <taxon>ecological metagenomes</taxon>
    </lineage>
</organism>
<keyword evidence="5" id="KW-0663">Pyridoxal phosphate</keyword>
<dbReference type="FunFam" id="3.20.20.10:FF:000002">
    <property type="entry name" value="Alanine racemase"/>
    <property type="match status" value="1"/>
</dbReference>
<dbReference type="InterPro" id="IPR009006">
    <property type="entry name" value="Ala_racemase/Decarboxylase_C"/>
</dbReference>
<dbReference type="GO" id="GO:0030632">
    <property type="term" value="P:D-alanine biosynthetic process"/>
    <property type="evidence" value="ECO:0007669"/>
    <property type="project" value="TreeGrafter"/>
</dbReference>
<evidence type="ECO:0000256" key="2">
    <source>
        <dbReference type="ARBA" id="ARBA00001933"/>
    </source>
</evidence>
<dbReference type="Gene3D" id="2.40.37.10">
    <property type="entry name" value="Lyase, Ornithine Decarboxylase, Chain A, domain 1"/>
    <property type="match status" value="1"/>
</dbReference>
<evidence type="ECO:0000256" key="3">
    <source>
        <dbReference type="ARBA" id="ARBA00007880"/>
    </source>
</evidence>
<evidence type="ECO:0000256" key="1">
    <source>
        <dbReference type="ARBA" id="ARBA00000316"/>
    </source>
</evidence>
<dbReference type="Pfam" id="PF01168">
    <property type="entry name" value="Ala_racemase_N"/>
    <property type="match status" value="1"/>
</dbReference>
<evidence type="ECO:0000256" key="6">
    <source>
        <dbReference type="ARBA" id="ARBA00023235"/>
    </source>
</evidence>
<dbReference type="Pfam" id="PF00842">
    <property type="entry name" value="Ala_racemase_C"/>
    <property type="match status" value="1"/>
</dbReference>
<protein>
    <recommendedName>
        <fullName evidence="4">alanine racemase</fullName>
        <ecNumber evidence="4">5.1.1.1</ecNumber>
    </recommendedName>
</protein>
<dbReference type="PANTHER" id="PTHR30511">
    <property type="entry name" value="ALANINE RACEMASE"/>
    <property type="match status" value="1"/>
</dbReference>
<sequence>MVKANAYGHRFDLIKPLLQCDLLAVSELSEARILRQYTALPILLLSGVFNEHDLNEAIKLDCHLVLHDLSQLSIICSSKQPISVWLKVDTGMHRLGLSPSELSICLEQINSHSNIRMECIMSHFSCADEPENTNNLKQLNYFNQIKVDGVNRSIANSAAILSLPQSHFEYVRPGIMLYGVSPFSTVDEKLQPVMELSAPIMSVKSIDKGDSVGYGSSWTAKQNTKIAIIGIGYGDGYPRHAKNGTPVLINNTLCSLIGRVSMDLICVNIGDLNASVGDKAILWGHDKLHVETVAKHSNTIGYELLTSVSSRVDFIVHD</sequence>
<dbReference type="PRINTS" id="PR00992">
    <property type="entry name" value="ALARACEMASE"/>
</dbReference>
<comment type="similarity">
    <text evidence="3">Belongs to the alanine racemase family.</text>
</comment>
<feature type="domain" description="Alanine racemase C-terminal" evidence="8">
    <location>
        <begin position="193"/>
        <end position="317"/>
    </location>
</feature>
<dbReference type="Gene3D" id="3.20.20.10">
    <property type="entry name" value="Alanine racemase"/>
    <property type="match status" value="1"/>
</dbReference>
<dbReference type="PANTHER" id="PTHR30511:SF4">
    <property type="entry name" value="ALANINE RACEMASE, BIOSYNTHETIC"/>
    <property type="match status" value="1"/>
</dbReference>
<evidence type="ECO:0000313" key="9">
    <source>
        <dbReference type="EMBL" id="SFV76993.1"/>
    </source>
</evidence>
<gene>
    <name evidence="9" type="ORF">MNB_SUP05-4-145</name>
</gene>
<dbReference type="InterPro" id="IPR000821">
    <property type="entry name" value="Ala_racemase"/>
</dbReference>
<dbReference type="AlphaFoldDB" id="A0A1W1D8M8"/>
<dbReference type="InterPro" id="IPR029066">
    <property type="entry name" value="PLP-binding_barrel"/>
</dbReference>